<proteinExistence type="predicted"/>
<comment type="caution">
    <text evidence="1">The sequence shown here is derived from an EMBL/GenBank/DDBJ whole genome shotgun (WGS) entry which is preliminary data.</text>
</comment>
<sequence length="55" mass="6338">MESFDILNDKIQKKLLSMQKGNEIDPDKYRDLSRGIHTIMGFLIAKELAKETSVK</sequence>
<accession>A0ABV6GJ46</accession>
<dbReference type="RefSeq" id="WP_378937064.1">
    <property type="nucleotide sequence ID" value="NZ_JBHLVO010000022.1"/>
</dbReference>
<protein>
    <submittedName>
        <fullName evidence="1">Uncharacterized protein</fullName>
    </submittedName>
</protein>
<gene>
    <name evidence="1" type="ORF">ACFFIX_19595</name>
</gene>
<dbReference type="Proteomes" id="UP001589854">
    <property type="component" value="Unassembled WGS sequence"/>
</dbReference>
<name>A0ABV6GJ46_9BACI</name>
<evidence type="ECO:0000313" key="2">
    <source>
        <dbReference type="Proteomes" id="UP001589854"/>
    </source>
</evidence>
<keyword evidence="2" id="KW-1185">Reference proteome</keyword>
<organism evidence="1 2">
    <name type="scientific">Metabacillus herbersteinensis</name>
    <dbReference type="NCBI Taxonomy" id="283816"/>
    <lineage>
        <taxon>Bacteria</taxon>
        <taxon>Bacillati</taxon>
        <taxon>Bacillota</taxon>
        <taxon>Bacilli</taxon>
        <taxon>Bacillales</taxon>
        <taxon>Bacillaceae</taxon>
        <taxon>Metabacillus</taxon>
    </lineage>
</organism>
<dbReference type="EMBL" id="JBHLVO010000022">
    <property type="protein sequence ID" value="MFC0273599.1"/>
    <property type="molecule type" value="Genomic_DNA"/>
</dbReference>
<evidence type="ECO:0000313" key="1">
    <source>
        <dbReference type="EMBL" id="MFC0273599.1"/>
    </source>
</evidence>
<reference evidence="1 2" key="1">
    <citation type="submission" date="2024-09" db="EMBL/GenBank/DDBJ databases">
        <authorList>
            <person name="Sun Q."/>
            <person name="Mori K."/>
        </authorList>
    </citation>
    <scope>NUCLEOTIDE SEQUENCE [LARGE SCALE GENOMIC DNA]</scope>
    <source>
        <strain evidence="1 2">CCM 7228</strain>
    </source>
</reference>